<evidence type="ECO:0000256" key="4">
    <source>
        <dbReference type="ARBA" id="ARBA00023136"/>
    </source>
</evidence>
<feature type="transmembrane region" description="Helical" evidence="6">
    <location>
        <begin position="65"/>
        <end position="81"/>
    </location>
</feature>
<dbReference type="EMBL" id="CP109495">
    <property type="protein sequence ID" value="WUX54623.1"/>
    <property type="molecule type" value="Genomic_DNA"/>
</dbReference>
<feature type="transmembrane region" description="Helical" evidence="6">
    <location>
        <begin position="182"/>
        <end position="206"/>
    </location>
</feature>
<dbReference type="Proteomes" id="UP001432209">
    <property type="component" value="Chromosome"/>
</dbReference>
<feature type="domain" description="Major facilitator superfamily (MFS) profile" evidence="7">
    <location>
        <begin position="27"/>
        <end position="487"/>
    </location>
</feature>
<protein>
    <submittedName>
        <fullName evidence="8">MFS transporter</fullName>
    </submittedName>
</protein>
<evidence type="ECO:0000256" key="6">
    <source>
        <dbReference type="SAM" id="Phobius"/>
    </source>
</evidence>
<reference evidence="8" key="1">
    <citation type="submission" date="2022-10" db="EMBL/GenBank/DDBJ databases">
        <title>The complete genomes of actinobacterial strains from the NBC collection.</title>
        <authorList>
            <person name="Joergensen T.S."/>
            <person name="Alvarez Arevalo M."/>
            <person name="Sterndorff E.B."/>
            <person name="Faurdal D."/>
            <person name="Vuksanovic O."/>
            <person name="Mourched A.-S."/>
            <person name="Charusanti P."/>
            <person name="Shaw S."/>
            <person name="Blin K."/>
            <person name="Weber T."/>
        </authorList>
    </citation>
    <scope>NUCLEOTIDE SEQUENCE</scope>
    <source>
        <strain evidence="8">NBC_01432</strain>
    </source>
</reference>
<feature type="transmembrane region" description="Helical" evidence="6">
    <location>
        <begin position="242"/>
        <end position="264"/>
    </location>
</feature>
<feature type="transmembrane region" description="Helical" evidence="6">
    <location>
        <begin position="218"/>
        <end position="236"/>
    </location>
</feature>
<feature type="transmembrane region" description="Helical" evidence="6">
    <location>
        <begin position="122"/>
        <end position="143"/>
    </location>
</feature>
<evidence type="ECO:0000256" key="5">
    <source>
        <dbReference type="ARBA" id="ARBA00023251"/>
    </source>
</evidence>
<gene>
    <name evidence="8" type="ORF">OG442_25415</name>
</gene>
<dbReference type="PROSITE" id="PS50850">
    <property type="entry name" value="MFS"/>
    <property type="match status" value="1"/>
</dbReference>
<dbReference type="SUPFAM" id="SSF103473">
    <property type="entry name" value="MFS general substrate transporter"/>
    <property type="match status" value="2"/>
</dbReference>
<dbReference type="RefSeq" id="WP_329078269.1">
    <property type="nucleotide sequence ID" value="NZ_CP108849.2"/>
</dbReference>
<feature type="transmembrane region" description="Helical" evidence="6">
    <location>
        <begin position="324"/>
        <end position="345"/>
    </location>
</feature>
<evidence type="ECO:0000256" key="1">
    <source>
        <dbReference type="ARBA" id="ARBA00004651"/>
    </source>
</evidence>
<dbReference type="InterPro" id="IPR011701">
    <property type="entry name" value="MFS"/>
</dbReference>
<feature type="transmembrane region" description="Helical" evidence="6">
    <location>
        <begin position="285"/>
        <end position="312"/>
    </location>
</feature>
<proteinExistence type="predicted"/>
<keyword evidence="4 6" id="KW-0472">Membrane</keyword>
<dbReference type="Pfam" id="PF07690">
    <property type="entry name" value="MFS_1"/>
    <property type="match status" value="1"/>
</dbReference>
<dbReference type="PANTHER" id="PTHR42718:SF39">
    <property type="entry name" value="ACTINORHODIN TRANSPORTER-RELATED"/>
    <property type="match status" value="1"/>
</dbReference>
<evidence type="ECO:0000313" key="8">
    <source>
        <dbReference type="EMBL" id="WUX54623.1"/>
    </source>
</evidence>
<dbReference type="PRINTS" id="PR01036">
    <property type="entry name" value="TCRTETB"/>
</dbReference>
<feature type="transmembrane region" description="Helical" evidence="6">
    <location>
        <begin position="93"/>
        <end position="110"/>
    </location>
</feature>
<comment type="subcellular location">
    <subcellularLocation>
        <location evidence="1">Cell membrane</location>
        <topology evidence="1">Multi-pass membrane protein</topology>
    </subcellularLocation>
</comment>
<name>A0ABZ2AB43_STRNV</name>
<accession>A0ABZ2AB43</accession>
<evidence type="ECO:0000313" key="9">
    <source>
        <dbReference type="Proteomes" id="UP001432209"/>
    </source>
</evidence>
<evidence type="ECO:0000259" key="7">
    <source>
        <dbReference type="PROSITE" id="PS50850"/>
    </source>
</evidence>
<keyword evidence="9" id="KW-1185">Reference proteome</keyword>
<keyword evidence="3 6" id="KW-1133">Transmembrane helix</keyword>
<dbReference type="InterPro" id="IPR020846">
    <property type="entry name" value="MFS_dom"/>
</dbReference>
<evidence type="ECO:0000256" key="3">
    <source>
        <dbReference type="ARBA" id="ARBA00022989"/>
    </source>
</evidence>
<keyword evidence="5" id="KW-0046">Antibiotic resistance</keyword>
<feature type="transmembrane region" description="Helical" evidence="6">
    <location>
        <begin position="25"/>
        <end position="45"/>
    </location>
</feature>
<dbReference type="InterPro" id="IPR036259">
    <property type="entry name" value="MFS_trans_sf"/>
</dbReference>
<feature type="transmembrane region" description="Helical" evidence="6">
    <location>
        <begin position="383"/>
        <end position="409"/>
    </location>
</feature>
<feature type="transmembrane region" description="Helical" evidence="6">
    <location>
        <begin position="352"/>
        <end position="371"/>
    </location>
</feature>
<dbReference type="Gene3D" id="1.20.1250.20">
    <property type="entry name" value="MFS general substrate transporter like domains"/>
    <property type="match status" value="1"/>
</dbReference>
<organism evidence="8 9">
    <name type="scientific">Streptomyces niveus</name>
    <name type="common">Streptomyces spheroides</name>
    <dbReference type="NCBI Taxonomy" id="193462"/>
    <lineage>
        <taxon>Bacteria</taxon>
        <taxon>Bacillati</taxon>
        <taxon>Actinomycetota</taxon>
        <taxon>Actinomycetes</taxon>
        <taxon>Kitasatosporales</taxon>
        <taxon>Streptomycetaceae</taxon>
        <taxon>Streptomyces</taxon>
    </lineage>
</organism>
<dbReference type="Gene3D" id="1.20.1720.10">
    <property type="entry name" value="Multidrug resistance protein D"/>
    <property type="match status" value="1"/>
</dbReference>
<feature type="transmembrane region" description="Helical" evidence="6">
    <location>
        <begin position="430"/>
        <end position="447"/>
    </location>
</feature>
<dbReference type="PANTHER" id="PTHR42718">
    <property type="entry name" value="MAJOR FACILITATOR SUPERFAMILY MULTIDRUG TRANSPORTER MFSC"/>
    <property type="match status" value="1"/>
</dbReference>
<feature type="transmembrane region" description="Helical" evidence="6">
    <location>
        <begin position="459"/>
        <end position="481"/>
    </location>
</feature>
<dbReference type="CDD" id="cd17321">
    <property type="entry name" value="MFS_MMR_MDR_like"/>
    <property type="match status" value="1"/>
</dbReference>
<evidence type="ECO:0000256" key="2">
    <source>
        <dbReference type="ARBA" id="ARBA00022692"/>
    </source>
</evidence>
<feature type="transmembrane region" description="Helical" evidence="6">
    <location>
        <begin position="155"/>
        <end position="176"/>
    </location>
</feature>
<sequence>MTAEKLAVRPEGGGVVGDSPYPRRWAAMVVLILAFMLDLLNVTIVNVGLPAIQRDLDASSTQLEWISAAYLLAFAAALITFARAGDLWGRKRLFLLGIVAFGITGLWSGFANGPAELIAARAAQGLAAAALAPQVMSILFTLFQGRERATVFGTFGIVAGLAQAGGLLLGGVLIGADVAGLGWRAVFLVTVPAAAVLVALGAWLVPESRVPGSARPRWLSTGVLTAGLVAMVFPLMEGRTFGWPAWIWVCLVAGALAVLGLAVAEHRRPAWRAGALLPMELFRNRLVVTALTVQLVAFAAFTGFLLVFVLWIQNGHHYSALDAGVLTIAFSAGGLAMAGFVGRLIVRFGRAVVVSGCLLSVAGTLGVLYGAPSGSTAPGSVDSWALVPGLAAIGVGMNLVMPTLSTLFFSTVPPEHAGSASGIYSTSQQFGAAVGVAGMGTIFFTVVDGDGSSDAYATALTASVLTATAALLISAALSLALGRPPKKAG</sequence>
<keyword evidence="2 6" id="KW-0812">Transmembrane</keyword>